<accession>A0A9D0Z9P4</accession>
<reference evidence="7" key="2">
    <citation type="journal article" date="2021" name="PeerJ">
        <title>Extensive microbial diversity within the chicken gut microbiome revealed by metagenomics and culture.</title>
        <authorList>
            <person name="Gilroy R."/>
            <person name="Ravi A."/>
            <person name="Getino M."/>
            <person name="Pursley I."/>
            <person name="Horton D.L."/>
            <person name="Alikhan N.F."/>
            <person name="Baker D."/>
            <person name="Gharbi K."/>
            <person name="Hall N."/>
            <person name="Watson M."/>
            <person name="Adriaenssens E.M."/>
            <person name="Foster-Nyarko E."/>
            <person name="Jarju S."/>
            <person name="Secka A."/>
            <person name="Antonio M."/>
            <person name="Oren A."/>
            <person name="Chaudhuri R.R."/>
            <person name="La Ragione R."/>
            <person name="Hildebrand F."/>
            <person name="Pallen M.J."/>
        </authorList>
    </citation>
    <scope>NUCLEOTIDE SEQUENCE</scope>
    <source>
        <strain evidence="7">ChiSjej2B20-13462</strain>
    </source>
</reference>
<dbReference type="Gene3D" id="1.10.287.1040">
    <property type="entry name" value="Exonuclease VII, small subunit"/>
    <property type="match status" value="1"/>
</dbReference>
<dbReference type="GO" id="GO:0009318">
    <property type="term" value="C:exodeoxyribonuclease VII complex"/>
    <property type="evidence" value="ECO:0007669"/>
    <property type="project" value="UniProtKB-UniRule"/>
</dbReference>
<comment type="similarity">
    <text evidence="1 6">Belongs to the XseB family.</text>
</comment>
<keyword evidence="3 6" id="KW-0540">Nuclease</keyword>
<dbReference type="EC" id="3.1.11.6" evidence="6"/>
<protein>
    <recommendedName>
        <fullName evidence="6">Exodeoxyribonuclease 7 small subunit</fullName>
        <ecNumber evidence="6">3.1.11.6</ecNumber>
    </recommendedName>
    <alternativeName>
        <fullName evidence="6">Exodeoxyribonuclease VII small subunit</fullName>
        <shortName evidence="6">Exonuclease VII small subunit</shortName>
    </alternativeName>
</protein>
<comment type="subcellular location">
    <subcellularLocation>
        <location evidence="6">Cytoplasm</location>
    </subcellularLocation>
</comment>
<name>A0A9D0Z9P4_9FIRM</name>
<organism evidence="7 8">
    <name type="scientific">Candidatus Avoscillospira stercorigallinarum</name>
    <dbReference type="NCBI Taxonomy" id="2840708"/>
    <lineage>
        <taxon>Bacteria</taxon>
        <taxon>Bacillati</taxon>
        <taxon>Bacillota</taxon>
        <taxon>Clostridia</taxon>
        <taxon>Eubacteriales</taxon>
        <taxon>Oscillospiraceae</taxon>
        <taxon>Oscillospiraceae incertae sedis</taxon>
        <taxon>Candidatus Avoscillospira</taxon>
    </lineage>
</organism>
<evidence type="ECO:0000256" key="1">
    <source>
        <dbReference type="ARBA" id="ARBA00009998"/>
    </source>
</evidence>
<comment type="subunit">
    <text evidence="6">Heterooligomer composed of large and small subunits.</text>
</comment>
<dbReference type="PIRSF" id="PIRSF006488">
    <property type="entry name" value="Exonuc_VII_S"/>
    <property type="match status" value="1"/>
</dbReference>
<dbReference type="InterPro" id="IPR037004">
    <property type="entry name" value="Exonuc_VII_ssu_sf"/>
</dbReference>
<comment type="caution">
    <text evidence="7">The sequence shown here is derived from an EMBL/GenBank/DDBJ whole genome shotgun (WGS) entry which is preliminary data.</text>
</comment>
<dbReference type="GO" id="GO:0008855">
    <property type="term" value="F:exodeoxyribonuclease VII activity"/>
    <property type="evidence" value="ECO:0007669"/>
    <property type="project" value="UniProtKB-UniRule"/>
</dbReference>
<keyword evidence="2 6" id="KW-0963">Cytoplasm</keyword>
<dbReference type="InterPro" id="IPR003761">
    <property type="entry name" value="Exonuc_VII_S"/>
</dbReference>
<evidence type="ECO:0000256" key="2">
    <source>
        <dbReference type="ARBA" id="ARBA00022490"/>
    </source>
</evidence>
<comment type="catalytic activity">
    <reaction evidence="6">
        <text>Exonucleolytic cleavage in either 5'- to 3'- or 3'- to 5'-direction to yield nucleoside 5'-phosphates.</text>
        <dbReference type="EC" id="3.1.11.6"/>
    </reaction>
</comment>
<dbReference type="NCBIfam" id="NF002140">
    <property type="entry name" value="PRK00977.1-4"/>
    <property type="match status" value="1"/>
</dbReference>
<sequence length="74" mass="8294">MTFEESLQRLEAIVRQMEQGNVSLQESLNLFEEGSKLARQCGSLLDEAELKVVRLMKGPDGNPVEMEFHDGADV</sequence>
<evidence type="ECO:0000256" key="6">
    <source>
        <dbReference type="HAMAP-Rule" id="MF_00337"/>
    </source>
</evidence>
<evidence type="ECO:0000256" key="4">
    <source>
        <dbReference type="ARBA" id="ARBA00022801"/>
    </source>
</evidence>
<proteinExistence type="inferred from homology"/>
<dbReference type="PANTHER" id="PTHR34137">
    <property type="entry name" value="EXODEOXYRIBONUCLEASE 7 SMALL SUBUNIT"/>
    <property type="match status" value="1"/>
</dbReference>
<evidence type="ECO:0000313" key="8">
    <source>
        <dbReference type="Proteomes" id="UP000886874"/>
    </source>
</evidence>
<dbReference type="GO" id="GO:0005829">
    <property type="term" value="C:cytosol"/>
    <property type="evidence" value="ECO:0007669"/>
    <property type="project" value="TreeGrafter"/>
</dbReference>
<evidence type="ECO:0000256" key="5">
    <source>
        <dbReference type="ARBA" id="ARBA00022839"/>
    </source>
</evidence>
<dbReference type="Pfam" id="PF02609">
    <property type="entry name" value="Exonuc_VII_S"/>
    <property type="match status" value="1"/>
</dbReference>
<keyword evidence="5 6" id="KW-0269">Exonuclease</keyword>
<gene>
    <name evidence="6 7" type="primary">xseB</name>
    <name evidence="7" type="ORF">IAA67_08925</name>
</gene>
<comment type="function">
    <text evidence="6">Bidirectionally degrades single-stranded DNA into large acid-insoluble oligonucleotides, which are then degraded further into small acid-soluble oligonucleotides.</text>
</comment>
<dbReference type="AlphaFoldDB" id="A0A9D0Z9P4"/>
<dbReference type="NCBIfam" id="TIGR01280">
    <property type="entry name" value="xseB"/>
    <property type="match status" value="1"/>
</dbReference>
<reference evidence="7" key="1">
    <citation type="submission" date="2020-10" db="EMBL/GenBank/DDBJ databases">
        <authorList>
            <person name="Gilroy R."/>
        </authorList>
    </citation>
    <scope>NUCLEOTIDE SEQUENCE</scope>
    <source>
        <strain evidence="7">ChiSjej2B20-13462</strain>
    </source>
</reference>
<evidence type="ECO:0000256" key="3">
    <source>
        <dbReference type="ARBA" id="ARBA00022722"/>
    </source>
</evidence>
<dbReference type="SUPFAM" id="SSF116842">
    <property type="entry name" value="XseB-like"/>
    <property type="match status" value="1"/>
</dbReference>
<evidence type="ECO:0000313" key="7">
    <source>
        <dbReference type="EMBL" id="HIQ70438.1"/>
    </source>
</evidence>
<dbReference type="Proteomes" id="UP000886874">
    <property type="component" value="Unassembled WGS sequence"/>
</dbReference>
<dbReference type="HAMAP" id="MF_00337">
    <property type="entry name" value="Exonuc_7_S"/>
    <property type="match status" value="1"/>
</dbReference>
<keyword evidence="4 6" id="KW-0378">Hydrolase</keyword>
<dbReference type="PANTHER" id="PTHR34137:SF1">
    <property type="entry name" value="EXODEOXYRIBONUCLEASE 7 SMALL SUBUNIT"/>
    <property type="match status" value="1"/>
</dbReference>
<dbReference type="EMBL" id="DVFN01000127">
    <property type="protein sequence ID" value="HIQ70438.1"/>
    <property type="molecule type" value="Genomic_DNA"/>
</dbReference>
<dbReference type="GO" id="GO:0006308">
    <property type="term" value="P:DNA catabolic process"/>
    <property type="evidence" value="ECO:0007669"/>
    <property type="project" value="UniProtKB-UniRule"/>
</dbReference>